<dbReference type="EMBL" id="CM032187">
    <property type="protein sequence ID" value="KAG7089837.1"/>
    <property type="molecule type" value="Genomic_DNA"/>
</dbReference>
<dbReference type="GO" id="GO:0005739">
    <property type="term" value="C:mitochondrion"/>
    <property type="evidence" value="ECO:0007669"/>
    <property type="project" value="TreeGrafter"/>
</dbReference>
<dbReference type="InterPro" id="IPR036291">
    <property type="entry name" value="NAD(P)-bd_dom_sf"/>
</dbReference>
<feature type="region of interest" description="Disordered" evidence="1">
    <location>
        <begin position="91"/>
        <end position="228"/>
    </location>
</feature>
<feature type="compositionally biased region" description="Polar residues" evidence="1">
    <location>
        <begin position="312"/>
        <end position="333"/>
    </location>
</feature>
<dbReference type="Proteomes" id="UP001049176">
    <property type="component" value="Chromosome 7"/>
</dbReference>
<gene>
    <name evidence="2" type="ORF">E1B28_011483</name>
</gene>
<dbReference type="PANTHER" id="PTHR11695">
    <property type="entry name" value="ALCOHOL DEHYDROGENASE RELATED"/>
    <property type="match status" value="1"/>
</dbReference>
<name>A0A9P7UPM0_9AGAR</name>
<dbReference type="OrthoDB" id="201656at2759"/>
<organism evidence="2 3">
    <name type="scientific">Marasmius oreades</name>
    <name type="common">fairy-ring Marasmius</name>
    <dbReference type="NCBI Taxonomy" id="181124"/>
    <lineage>
        <taxon>Eukaryota</taxon>
        <taxon>Fungi</taxon>
        <taxon>Dikarya</taxon>
        <taxon>Basidiomycota</taxon>
        <taxon>Agaricomycotina</taxon>
        <taxon>Agaricomycetes</taxon>
        <taxon>Agaricomycetidae</taxon>
        <taxon>Agaricales</taxon>
        <taxon>Marasmiineae</taxon>
        <taxon>Marasmiaceae</taxon>
        <taxon>Marasmius</taxon>
    </lineage>
</organism>
<dbReference type="GeneID" id="66080558"/>
<feature type="compositionally biased region" description="Low complexity" evidence="1">
    <location>
        <begin position="361"/>
        <end position="374"/>
    </location>
</feature>
<feature type="region of interest" description="Disordered" evidence="1">
    <location>
        <begin position="1"/>
        <end position="29"/>
    </location>
</feature>
<dbReference type="SUPFAM" id="SSF51735">
    <property type="entry name" value="NAD(P)-binding Rossmann-fold domains"/>
    <property type="match status" value="1"/>
</dbReference>
<proteinExistence type="predicted"/>
<feature type="compositionally biased region" description="Acidic residues" evidence="1">
    <location>
        <begin position="110"/>
        <end position="126"/>
    </location>
</feature>
<feature type="compositionally biased region" description="Polar residues" evidence="1">
    <location>
        <begin position="197"/>
        <end position="219"/>
    </location>
</feature>
<reference evidence="2" key="1">
    <citation type="journal article" date="2021" name="Genome Biol. Evol.">
        <title>The assembled and annotated genome of the fairy-ring fungus Marasmius oreades.</title>
        <authorList>
            <person name="Hiltunen M."/>
            <person name="Ament-Velasquez S.L."/>
            <person name="Johannesson H."/>
        </authorList>
    </citation>
    <scope>NUCLEOTIDE SEQUENCE</scope>
    <source>
        <strain evidence="2">03SP1</strain>
    </source>
</reference>
<evidence type="ECO:0000313" key="3">
    <source>
        <dbReference type="Proteomes" id="UP001049176"/>
    </source>
</evidence>
<dbReference type="KEGG" id="more:E1B28_011483"/>
<feature type="compositionally biased region" description="Polar residues" evidence="1">
    <location>
        <begin position="10"/>
        <end position="25"/>
    </location>
</feature>
<sequence length="930" mass="100891">MSRRVGKSPSLLQTLLNRPSQSYSFPQVDRKDYYSSKDEMMRVALQGEVESLGGQAPFEYKDTVSEAARLRSTASIPHSEVKHQNRLLEEQLHSKRHSRSLSLPQVIVTEEPDSEPNSDEDSDSDNDIFYTPNTSPRTSFASTVTITRTTLPPASPPLQPLNASSLIRPTRHEGRSTCSISSTSADSASVDGHSVFSYDSLSGSTGITTPEPSIYSSSRGKGKEKANNREMSMNGVGEDWAKDVRWLVPPPLTTSSSSSTSKRKASRNAQTISRVSQLRSSDLNKVYQATMAAVIEEDEGTNSRPDPPPRTRTASNTTSPKRCTSKRASTTSAFPAKPHLMRRKSRSLEDLATFQAEDEVSSSTSTPSHSHAAPFSHNSSLPSYGTPGYTSLTLPRAPPPSSGFLESSKVGKVDLTRSGLAQTTMASVEVTRGLSSLGPSKRFSWLSKDKDSGKGKGRAESAFSFTSYRKPPTHVPDDHVLVQIWAVGIDGVDASICGISSGCEDHSEYEKRMASEGGHNTRIKRSWSLRRNRSAPTDVITSPSKPKQPEVGFVPGRSFVGRVMEVGDEDDGLRIIKKGEWVVGLLDVRKCGALQEFIVVDRHRLHPIPHPALPPSALVDPISTPPPRPSSSSNSSSKSDHKPHDSRYPVYTPTPTPLSPDNPRSISKTQLTLEELALLPACGLQAYRAVRTFFNGAGRGNKAKGKILVLRGHDGVGAMATQMLVRRGWGVCVHASLQYGLDERQEEEEMGAIQERVKSWGADEVIFDDSVVEAIQQLIEEKEVFDGILDTVGGKEVWEVGKKLLSVTGSVCLNNTVKQFTTLFGDFPMRPIPSASDHFKASLRCMKGGDGSGSSRVVYTWVSIDQDVDFEGGDVSVGIGRVLAECTSAGELRPYVGGSERTVTFERADGVFRGTGRLAGGGTVVVRVVL</sequence>
<keyword evidence="3" id="KW-1185">Reference proteome</keyword>
<feature type="region of interest" description="Disordered" evidence="1">
    <location>
        <begin position="532"/>
        <end position="553"/>
    </location>
</feature>
<comment type="caution">
    <text evidence="2">The sequence shown here is derived from an EMBL/GenBank/DDBJ whole genome shotgun (WGS) entry which is preliminary data.</text>
</comment>
<dbReference type="Gene3D" id="3.90.180.10">
    <property type="entry name" value="Medium-chain alcohol dehydrogenases, catalytic domain"/>
    <property type="match status" value="1"/>
</dbReference>
<feature type="compositionally biased region" description="Low complexity" evidence="1">
    <location>
        <begin position="176"/>
        <end position="189"/>
    </location>
</feature>
<dbReference type="InterPro" id="IPR050700">
    <property type="entry name" value="YIM1/Zinc_Alcohol_DH_Fams"/>
</dbReference>
<evidence type="ECO:0000313" key="2">
    <source>
        <dbReference type="EMBL" id="KAG7089837.1"/>
    </source>
</evidence>
<accession>A0A9P7UPM0</accession>
<feature type="region of interest" description="Disordered" evidence="1">
    <location>
        <begin position="248"/>
        <end position="276"/>
    </location>
</feature>
<feature type="region of interest" description="Disordered" evidence="1">
    <location>
        <begin position="294"/>
        <end position="382"/>
    </location>
</feature>
<dbReference type="PANTHER" id="PTHR11695:SF294">
    <property type="entry name" value="RETICULON-4-INTERACTING PROTEIN 1, MITOCHONDRIAL"/>
    <property type="match status" value="1"/>
</dbReference>
<dbReference type="InterPro" id="IPR011032">
    <property type="entry name" value="GroES-like_sf"/>
</dbReference>
<feature type="compositionally biased region" description="Polar residues" evidence="1">
    <location>
        <begin position="131"/>
        <end position="152"/>
    </location>
</feature>
<dbReference type="Gene3D" id="3.40.50.720">
    <property type="entry name" value="NAD(P)-binding Rossmann-like Domain"/>
    <property type="match status" value="1"/>
</dbReference>
<dbReference type="AlphaFoldDB" id="A0A9P7UPM0"/>
<feature type="compositionally biased region" description="Basic and acidic residues" evidence="1">
    <location>
        <begin position="638"/>
        <end position="647"/>
    </location>
</feature>
<feature type="region of interest" description="Disordered" evidence="1">
    <location>
        <begin position="611"/>
        <end position="665"/>
    </location>
</feature>
<feature type="compositionally biased region" description="Polar residues" evidence="1">
    <location>
        <begin position="267"/>
        <end position="276"/>
    </location>
</feature>
<dbReference type="SUPFAM" id="SSF50129">
    <property type="entry name" value="GroES-like"/>
    <property type="match status" value="1"/>
</dbReference>
<dbReference type="RefSeq" id="XP_043006307.1">
    <property type="nucleotide sequence ID" value="XM_043156520.1"/>
</dbReference>
<protein>
    <submittedName>
        <fullName evidence="2">Uncharacterized protein</fullName>
    </submittedName>
</protein>
<evidence type="ECO:0000256" key="1">
    <source>
        <dbReference type="SAM" id="MobiDB-lite"/>
    </source>
</evidence>